<dbReference type="Gene3D" id="3.80.10.10">
    <property type="entry name" value="Ribonuclease Inhibitor"/>
    <property type="match status" value="1"/>
</dbReference>
<organism evidence="2 3">
    <name type="scientific">Datura stramonium</name>
    <name type="common">Jimsonweed</name>
    <name type="synonym">Common thornapple</name>
    <dbReference type="NCBI Taxonomy" id="4076"/>
    <lineage>
        <taxon>Eukaryota</taxon>
        <taxon>Viridiplantae</taxon>
        <taxon>Streptophyta</taxon>
        <taxon>Embryophyta</taxon>
        <taxon>Tracheophyta</taxon>
        <taxon>Spermatophyta</taxon>
        <taxon>Magnoliopsida</taxon>
        <taxon>eudicotyledons</taxon>
        <taxon>Gunneridae</taxon>
        <taxon>Pentapetalae</taxon>
        <taxon>asterids</taxon>
        <taxon>lamiids</taxon>
        <taxon>Solanales</taxon>
        <taxon>Solanaceae</taxon>
        <taxon>Solanoideae</taxon>
        <taxon>Datureae</taxon>
        <taxon>Datura</taxon>
    </lineage>
</organism>
<keyword evidence="3" id="KW-1185">Reference proteome</keyword>
<feature type="domain" description="FBD" evidence="1">
    <location>
        <begin position="355"/>
        <end position="433"/>
    </location>
</feature>
<dbReference type="InterPro" id="IPR006566">
    <property type="entry name" value="FBD"/>
</dbReference>
<protein>
    <recommendedName>
        <fullName evidence="1">FBD domain-containing protein</fullName>
    </recommendedName>
</protein>
<reference evidence="2 3" key="1">
    <citation type="journal article" date="2021" name="BMC Genomics">
        <title>Datura genome reveals duplications of psychoactive alkaloid biosynthetic genes and high mutation rate following tissue culture.</title>
        <authorList>
            <person name="Rajewski A."/>
            <person name="Carter-House D."/>
            <person name="Stajich J."/>
            <person name="Litt A."/>
        </authorList>
    </citation>
    <scope>NUCLEOTIDE SEQUENCE [LARGE SCALE GENOMIC DNA]</scope>
    <source>
        <strain evidence="2">AR-01</strain>
    </source>
</reference>
<evidence type="ECO:0000313" key="2">
    <source>
        <dbReference type="EMBL" id="MCD7468963.1"/>
    </source>
</evidence>
<proteinExistence type="predicted"/>
<sequence>MLPDGKEVVRTSVLSTRWRSLWMSVPVSLDFSFSVGQGEDEDEDDVVDFVTSTHRELHYWISSQKIRKFRIFFDIRDEIFVRDVDSWVYFATRLAKVEDFSLEFHSQYELPQFAYKSTSLRNLSLHSCTVNPSGTVNWSCLISLSVNNLELTEDLMKKVLSGCPNLECLQLEFFWGIRRLEISNVKLRKLTINSFETDEGYGWLEIVAPYIQVLQLAGSCRGMRLRNMGSLVSAVLDLFDLDFGDGDKSKEESSCLKGLLHSLAQVDNLEIGSWCIKYMSTLALEGWQSQPSSGRFLKINTNLKELDFPGICSFLKNSSHLQTLVIDWYNPDLKLQLPFHITDRESRRFETHKFDCPLLHLKTIKFINLVGPLSENKFVLPLVKYFLENAIVLEKFEIAGRCRGSAMSQVHVKIEQELLRFPRSSPHASIVFSYQSPPDLD</sequence>
<dbReference type="PANTHER" id="PTHR31900:SF32">
    <property type="entry name" value="F-BOX_RNI_FBD-LIKE DOMAIN PROTEIN"/>
    <property type="match status" value="1"/>
</dbReference>
<dbReference type="EMBL" id="JACEIK010001388">
    <property type="protein sequence ID" value="MCD7468963.1"/>
    <property type="molecule type" value="Genomic_DNA"/>
</dbReference>
<comment type="caution">
    <text evidence="2">The sequence shown here is derived from an EMBL/GenBank/DDBJ whole genome shotgun (WGS) entry which is preliminary data.</text>
</comment>
<name>A0ABS8TDI0_DATST</name>
<dbReference type="Pfam" id="PF23622">
    <property type="entry name" value="LRR_At1g61320_AtMIF1"/>
    <property type="match status" value="1"/>
</dbReference>
<dbReference type="Proteomes" id="UP000823775">
    <property type="component" value="Unassembled WGS sequence"/>
</dbReference>
<gene>
    <name evidence="2" type="ORF">HAX54_007532</name>
</gene>
<dbReference type="InterPro" id="IPR050232">
    <property type="entry name" value="FBL13/AtMIF1-like"/>
</dbReference>
<dbReference type="SMART" id="SM00579">
    <property type="entry name" value="FBD"/>
    <property type="match status" value="1"/>
</dbReference>
<evidence type="ECO:0000313" key="3">
    <source>
        <dbReference type="Proteomes" id="UP000823775"/>
    </source>
</evidence>
<dbReference type="InterPro" id="IPR032675">
    <property type="entry name" value="LRR_dom_sf"/>
</dbReference>
<accession>A0ABS8TDI0</accession>
<evidence type="ECO:0000259" key="1">
    <source>
        <dbReference type="SMART" id="SM00579"/>
    </source>
</evidence>
<dbReference type="InterPro" id="IPR055357">
    <property type="entry name" value="LRR_At1g61320_AtMIF1"/>
</dbReference>
<dbReference type="PANTHER" id="PTHR31900">
    <property type="entry name" value="F-BOX/RNI SUPERFAMILY PROTEIN-RELATED"/>
    <property type="match status" value="1"/>
</dbReference>
<dbReference type="SUPFAM" id="SSF52047">
    <property type="entry name" value="RNI-like"/>
    <property type="match status" value="1"/>
</dbReference>